<evidence type="ECO:0000313" key="5">
    <source>
        <dbReference type="RefSeq" id="XP_060049451.1"/>
    </source>
</evidence>
<evidence type="ECO:0000256" key="1">
    <source>
        <dbReference type="PROSITE-ProRule" id="PRU00135"/>
    </source>
</evidence>
<dbReference type="CDD" id="cd06224">
    <property type="entry name" value="REM"/>
    <property type="match status" value="1"/>
</dbReference>
<dbReference type="InterPro" id="IPR023578">
    <property type="entry name" value="Ras_GEF_dom_sf"/>
</dbReference>
<dbReference type="Pfam" id="PF00618">
    <property type="entry name" value="RasGEF_N"/>
    <property type="match status" value="1"/>
</dbReference>
<evidence type="ECO:0000259" key="3">
    <source>
        <dbReference type="PROSITE" id="PS50212"/>
    </source>
</evidence>
<keyword evidence="1" id="KW-0344">Guanine-nucleotide releasing factor</keyword>
<dbReference type="PANTHER" id="PTHR46793:SF3">
    <property type="entry name" value="RIKEN CDNA 4930596D02 GENE"/>
    <property type="match status" value="1"/>
</dbReference>
<name>A0ABM3XKU6_ERIEU</name>
<reference evidence="4" key="1">
    <citation type="submission" date="2025-05" db="UniProtKB">
        <authorList>
            <consortium name="RefSeq"/>
        </authorList>
    </citation>
    <scope>NUCLEOTIDE SEQUENCE [LARGE SCALE GENOMIC DNA]</scope>
</reference>
<gene>
    <name evidence="5" type="primary">LOC132539311</name>
</gene>
<dbReference type="GeneID" id="132539311"/>
<keyword evidence="4" id="KW-1185">Reference proteome</keyword>
<protein>
    <submittedName>
        <fullName evidence="5">Ral guanine nucleotide dissociation stimulator-like isoform X1</fullName>
    </submittedName>
</protein>
<dbReference type="PANTHER" id="PTHR46793">
    <property type="entry name" value="1700018F24RIK PROTEIN-RELATED-RELATED"/>
    <property type="match status" value="1"/>
</dbReference>
<feature type="domain" description="N-terminal Ras-GEF" evidence="3">
    <location>
        <begin position="39"/>
        <end position="164"/>
    </location>
</feature>
<evidence type="ECO:0000313" key="4">
    <source>
        <dbReference type="Proteomes" id="UP001652624"/>
    </source>
</evidence>
<dbReference type="SMART" id="SM00229">
    <property type="entry name" value="RasGEFN"/>
    <property type="match status" value="1"/>
</dbReference>
<dbReference type="RefSeq" id="XP_060049451.1">
    <property type="nucleotide sequence ID" value="XM_060193468.1"/>
</dbReference>
<dbReference type="PROSITE" id="PS50212">
    <property type="entry name" value="RASGEF_NTER"/>
    <property type="match status" value="1"/>
</dbReference>
<feature type="region of interest" description="Disordered" evidence="2">
    <location>
        <begin position="193"/>
        <end position="257"/>
    </location>
</feature>
<accession>A0ABM3XKU6</accession>
<dbReference type="SUPFAM" id="SSF48366">
    <property type="entry name" value="Ras GEF"/>
    <property type="match status" value="1"/>
</dbReference>
<dbReference type="InterPro" id="IPR000651">
    <property type="entry name" value="Ras-like_Gua-exchang_fac_N"/>
</dbReference>
<evidence type="ECO:0000256" key="2">
    <source>
        <dbReference type="SAM" id="MobiDB-lite"/>
    </source>
</evidence>
<organism evidence="4 5">
    <name type="scientific">Erinaceus europaeus</name>
    <name type="common">Western European hedgehog</name>
    <dbReference type="NCBI Taxonomy" id="9365"/>
    <lineage>
        <taxon>Eukaryota</taxon>
        <taxon>Metazoa</taxon>
        <taxon>Chordata</taxon>
        <taxon>Craniata</taxon>
        <taxon>Vertebrata</taxon>
        <taxon>Euteleostomi</taxon>
        <taxon>Mammalia</taxon>
        <taxon>Eutheria</taxon>
        <taxon>Laurasiatheria</taxon>
        <taxon>Eulipotyphla</taxon>
        <taxon>Erinaceidae</taxon>
        <taxon>Erinaceinae</taxon>
        <taxon>Erinaceus</taxon>
    </lineage>
</organism>
<proteinExistence type="predicted"/>
<dbReference type="Proteomes" id="UP001652624">
    <property type="component" value="Chromosome 1"/>
</dbReference>
<dbReference type="Gene3D" id="1.20.870.10">
    <property type="entry name" value="Son of sevenless (SoS) protein Chain: S domain 1"/>
    <property type="match status" value="1"/>
</dbReference>
<reference evidence="5" key="2">
    <citation type="submission" date="2025-08" db="UniProtKB">
        <authorList>
            <consortium name="RefSeq"/>
        </authorList>
    </citation>
    <scope>IDENTIFICATION</scope>
</reference>
<sequence>MFSCCIPCLRETRTPCCWKLLRCCTCCCNPSHCCLRLFARKLIKTGAVEKMVEYLVPAVLGHDPTYIHTFLSSYRALATTQQVLDLLFSRYGCFLPYGTKFDRHHKQMKTAISSILSTWLEKYPEDFYQPPDFTCLKTVLAYVQLGMPGSALEHHVLQLLTEMEKHQPTETKTGPEAGKIEAKVLIHDLEPEEDRAAASPAEQRAQKTAHPKAQKRVCEAPPAADSESVPAGDTHLIQSLDHGPAALKTPLSEPEQV</sequence>